<dbReference type="Pfam" id="PF23039">
    <property type="entry name" value="TMEM132_3rd"/>
    <property type="match status" value="1"/>
</dbReference>
<keyword evidence="4 7" id="KW-1133">Transmembrane helix</keyword>
<dbReference type="InterPro" id="IPR031436">
    <property type="entry name" value="TMEM132_C"/>
</dbReference>
<evidence type="ECO:0000256" key="1">
    <source>
        <dbReference type="ARBA" id="ARBA00004479"/>
    </source>
</evidence>
<comment type="subcellular location">
    <subcellularLocation>
        <location evidence="1">Membrane</location>
        <topology evidence="1">Single-pass type I membrane protein</topology>
    </subcellularLocation>
</comment>
<feature type="domain" description="Transmembrane protein family 132 fourth" evidence="9">
    <location>
        <begin position="439"/>
        <end position="535"/>
    </location>
</feature>
<evidence type="ECO:0000259" key="8">
    <source>
        <dbReference type="Pfam" id="PF15706"/>
    </source>
</evidence>
<accession>A0A182K5L3</accession>
<evidence type="ECO:0000256" key="5">
    <source>
        <dbReference type="ARBA" id="ARBA00023136"/>
    </source>
</evidence>
<evidence type="ECO:0000313" key="14">
    <source>
        <dbReference type="EnsemblMetazoa" id="ACHR006048-PA"/>
    </source>
</evidence>
<feature type="region of interest" description="Disordered" evidence="6">
    <location>
        <begin position="1341"/>
        <end position="1367"/>
    </location>
</feature>
<dbReference type="VEuPathDB" id="VectorBase:ACHR006048"/>
<dbReference type="Pfam" id="PF15706">
    <property type="entry name" value="TMEM132_C"/>
    <property type="match status" value="1"/>
</dbReference>
<dbReference type="EnsemblMetazoa" id="ACHR006048-RA">
    <property type="protein sequence ID" value="ACHR006048-PA"/>
    <property type="gene ID" value="ACHR006048"/>
</dbReference>
<dbReference type="InterPro" id="IPR031437">
    <property type="entry name" value="Ig_TMEM132_4th"/>
</dbReference>
<dbReference type="Pfam" id="PF16070">
    <property type="entry name" value="Ig_TMEM132_4th"/>
    <property type="match status" value="1"/>
</dbReference>
<evidence type="ECO:0000256" key="6">
    <source>
        <dbReference type="SAM" id="MobiDB-lite"/>
    </source>
</evidence>
<dbReference type="PANTHER" id="PTHR13388:SF11">
    <property type="entry name" value="DETONATOR, ISOFORM E"/>
    <property type="match status" value="1"/>
</dbReference>
<keyword evidence="15" id="KW-1185">Reference proteome</keyword>
<feature type="transmembrane region" description="Helical" evidence="7">
    <location>
        <begin position="931"/>
        <end position="955"/>
    </location>
</feature>
<evidence type="ECO:0000259" key="9">
    <source>
        <dbReference type="Pfam" id="PF16070"/>
    </source>
</evidence>
<evidence type="ECO:0000259" key="12">
    <source>
        <dbReference type="Pfam" id="PF23486"/>
    </source>
</evidence>
<feature type="domain" description="Transmembrane protein TMEM132 C-terminal" evidence="8">
    <location>
        <begin position="923"/>
        <end position="1004"/>
    </location>
</feature>
<feature type="compositionally biased region" description="Polar residues" evidence="6">
    <location>
        <begin position="1341"/>
        <end position="1355"/>
    </location>
</feature>
<feature type="domain" description="Transmembrane protein TMEM132 sixth" evidence="13">
    <location>
        <begin position="692"/>
        <end position="806"/>
    </location>
</feature>
<dbReference type="Pfam" id="PF23481">
    <property type="entry name" value="Ig_TMEM132_2nd"/>
    <property type="match status" value="1"/>
</dbReference>
<dbReference type="InterPro" id="IPR055421">
    <property type="entry name" value="TMEM132_3rd"/>
</dbReference>
<dbReference type="Pfam" id="PF23486">
    <property type="entry name" value="Ig_TMEM132_5th"/>
    <property type="match status" value="1"/>
</dbReference>
<dbReference type="PANTHER" id="PTHR13388">
    <property type="entry name" value="DETONATOR, ISOFORM E"/>
    <property type="match status" value="1"/>
</dbReference>
<evidence type="ECO:0000259" key="11">
    <source>
        <dbReference type="Pfam" id="PF23481"/>
    </source>
</evidence>
<evidence type="ECO:0000256" key="3">
    <source>
        <dbReference type="ARBA" id="ARBA00022692"/>
    </source>
</evidence>
<proteinExistence type="inferred from homology"/>
<reference evidence="14" key="2">
    <citation type="submission" date="2020-05" db="UniProtKB">
        <authorList>
            <consortium name="EnsemblMetazoa"/>
        </authorList>
    </citation>
    <scope>IDENTIFICATION</scope>
    <source>
        <strain evidence="14">ACHKN1017</strain>
    </source>
</reference>
<keyword evidence="3 7" id="KW-0812">Transmembrane</keyword>
<evidence type="ECO:0000256" key="7">
    <source>
        <dbReference type="SAM" id="Phobius"/>
    </source>
</evidence>
<evidence type="ECO:0000259" key="10">
    <source>
        <dbReference type="Pfam" id="PF23039"/>
    </source>
</evidence>
<reference evidence="15" key="1">
    <citation type="submission" date="2013-03" db="EMBL/GenBank/DDBJ databases">
        <title>The Genome Sequence of Anopheles christyi ACHKN1017.</title>
        <authorList>
            <consortium name="The Broad Institute Genomics Platform"/>
            <person name="Neafsey D.E."/>
            <person name="Besansky N."/>
            <person name="Walker B."/>
            <person name="Young S.K."/>
            <person name="Zeng Q."/>
            <person name="Gargeya S."/>
            <person name="Fitzgerald M."/>
            <person name="Haas B."/>
            <person name="Abouelleil A."/>
            <person name="Allen A.W."/>
            <person name="Alvarado L."/>
            <person name="Arachchi H.M."/>
            <person name="Berlin A.M."/>
            <person name="Chapman S.B."/>
            <person name="Gainer-Dewar J."/>
            <person name="Goldberg J."/>
            <person name="Griggs A."/>
            <person name="Gujja S."/>
            <person name="Hansen M."/>
            <person name="Howarth C."/>
            <person name="Imamovic A."/>
            <person name="Ireland A."/>
            <person name="Larimer J."/>
            <person name="McCowan C."/>
            <person name="Murphy C."/>
            <person name="Pearson M."/>
            <person name="Poon T.W."/>
            <person name="Priest M."/>
            <person name="Roberts A."/>
            <person name="Saif S."/>
            <person name="Shea T."/>
            <person name="Sisk P."/>
            <person name="Sykes S."/>
            <person name="Wortman J."/>
            <person name="Nusbaum C."/>
            <person name="Birren B."/>
        </authorList>
    </citation>
    <scope>NUCLEOTIDE SEQUENCE [LARGE SCALE GENOMIC DNA]</scope>
    <source>
        <strain evidence="15">ACHKN1017</strain>
    </source>
</reference>
<keyword evidence="5 7" id="KW-0472">Membrane</keyword>
<dbReference type="InterPro" id="IPR055423">
    <property type="entry name" value="Ig_TMEM132_5th"/>
</dbReference>
<dbReference type="GO" id="GO:0016020">
    <property type="term" value="C:membrane"/>
    <property type="evidence" value="ECO:0007669"/>
    <property type="project" value="UniProtKB-SubCell"/>
</dbReference>
<feature type="region of interest" description="Disordered" evidence="6">
    <location>
        <begin position="1392"/>
        <end position="1418"/>
    </location>
</feature>
<evidence type="ECO:0000256" key="4">
    <source>
        <dbReference type="ARBA" id="ARBA00022989"/>
    </source>
</evidence>
<dbReference type="InterPro" id="IPR055422">
    <property type="entry name" value="Ig_TMEM132_2nd"/>
</dbReference>
<feature type="compositionally biased region" description="Low complexity" evidence="6">
    <location>
        <begin position="1311"/>
        <end position="1321"/>
    </location>
</feature>
<dbReference type="InterPro" id="IPR055424">
    <property type="entry name" value="Ig_TMEM132_6th"/>
</dbReference>
<dbReference type="Pfam" id="PF23487">
    <property type="entry name" value="Ig_TMEM132_6th"/>
    <property type="match status" value="1"/>
</dbReference>
<name>A0A182K5L3_9DIPT</name>
<evidence type="ECO:0000313" key="15">
    <source>
        <dbReference type="Proteomes" id="UP000075881"/>
    </source>
</evidence>
<evidence type="ECO:0000256" key="2">
    <source>
        <dbReference type="ARBA" id="ARBA00006166"/>
    </source>
</evidence>
<dbReference type="Proteomes" id="UP000075881">
    <property type="component" value="Unassembled WGS sequence"/>
</dbReference>
<protein>
    <recommendedName>
        <fullName evidence="16">Transmembrane protein 132C</fullName>
    </recommendedName>
</protein>
<feature type="domain" description="Transmembrane protein TMEM132 cohesin-like" evidence="10">
    <location>
        <begin position="261"/>
        <end position="398"/>
    </location>
</feature>
<sequence length="1492" mass="163983">LASLTFAVEVHFETPDSGFFLKHSPRQSSLASVVSTTTSNNGKVRSSNGDSLLSVDRFTVVQTSQPVSVRASYGPFSTKQTVPARYIVPDVLESTNSEGNSSQNTTAALMDLQQQSNLQLDISAHVVRNTIARDSPVLRVLFHAGADPGGHLQRQKICVLLHASMGNRTPLKGRCMPEGEDGVCVAEVVIPSNWWPPLPPPERDERVSSTPPKTPQRIVQVSYSVFEPPARSPELCEPKVQIQPLTPFAKISLSPSQLPYKELRADNTLTMMVPQQPLYPLSKIHVPVFLHPEKGQNVAVFIVRARVKAGMRILGAVASSDDWNVSVEKENTKHTVARVTAFRKDQDPDSPTGGIRSEHVSSSEGVVEVFSWLLEVSNDTKEYWDGGRIIWSVSYVHDGPKLKMDFSTESSSLPSIGLQEEGRKKIVAKLEIQKDDIQAVLPIAKNWELLNTAVLTGRQVSQAMKVFIVSQAGKMADVTLQSSCQTEDESVIKVSSSCSSVYVDGSEVRGSSNASILVKYGTYGGLARFTVWMPEFPLEVSVADFRLSQIKGWKIPEDHSTVNGKPKLRKKRAYGNGGVWSHHGDDLINGVSSERGVCRARYQQSPVEVYARFVAVDQDSGRVSYLISRRTGLRVTDLVQSLLRVADPKIATLRGRTLQGRAMGRTDVQVLSPINGRVIGAREVRVGSDKVTITRLMVKVVSGLQLSISGDGSIDNGYIAETTVTRKLTAQYQEGLLDIELEFSDGSRTPLRDISVDDYFLLVESLDTEVVAFAPMLASHHPRVIAVGEGNGELLRVTLLLSEECRLRRNVPVSKPGMKTSVGPLISALASVHVDFSGTDKNIKSDTVQNDGAIGRERTKSGKDMSDLEDILIGIPLKDSNSHKSAPVVHSSRQHHRSSGGGGIISGNSGMVGVFSSNKSMVHGDASTLEIGMYIVLTAFCLAIAIFVVSCVVYASKYRPVLIDANGDASVRDGMGHSSVFDAGKGNESCATNAHDWVWLGRATVDRSNADSIIERSPQYKDSRMHIISNPMNLKYDDMGEHTVQINSFDNPNHIQLPSAVAIPIQNLTGVNEKPVAIINSGTYKKRDRSNPNTSQETPSFLQPSVATTVVDRIEYRPPVPPHRNIGVTANVPKKHLPIDITPQLRASKRYHRRAPRNSSIPFNNVGISCSSNVGPGYNAQLQNASGMQQRNINHTQQQINIALFSNGSASQNKQYESVQQIVARRSNRSPHSFENLGFSIMPTSSSDEFRQGKRIHQPHQTLKELHMAERLVEQQNGQQTAFKFDTINQLQKYHQPFECPRSSMSSDEPGNQMNGGQNQQHVKHSLKQSSNNVCNEINPRQISGEYSQKTVSGSSDDDGGFRPTYEQSCRHDKTKMEATDPSFAASQLAETRKANKKPTVVGNPMFSTSPDSDLGPGESLGLDDLDMDYEQIMHYFDNLKEIIAKIREILATFQQQYRNVAKSPQSSPSCIPGMKDPNFEQFFELLSESYA</sequence>
<evidence type="ECO:0000259" key="13">
    <source>
        <dbReference type="Pfam" id="PF23487"/>
    </source>
</evidence>
<feature type="domain" description="Transmembrane protein TMEM132 second Ig-like" evidence="11">
    <location>
        <begin position="122"/>
        <end position="209"/>
    </location>
</feature>
<dbReference type="STRING" id="43041.A0A182K5L3"/>
<evidence type="ECO:0008006" key="16">
    <source>
        <dbReference type="Google" id="ProtNLM"/>
    </source>
</evidence>
<comment type="similarity">
    <text evidence="2">Belongs to the TMEM132 family.</text>
</comment>
<organism evidence="14 15">
    <name type="scientific">Anopheles christyi</name>
    <dbReference type="NCBI Taxonomy" id="43041"/>
    <lineage>
        <taxon>Eukaryota</taxon>
        <taxon>Metazoa</taxon>
        <taxon>Ecdysozoa</taxon>
        <taxon>Arthropoda</taxon>
        <taxon>Hexapoda</taxon>
        <taxon>Insecta</taxon>
        <taxon>Pterygota</taxon>
        <taxon>Neoptera</taxon>
        <taxon>Endopterygota</taxon>
        <taxon>Diptera</taxon>
        <taxon>Nematocera</taxon>
        <taxon>Culicoidea</taxon>
        <taxon>Culicidae</taxon>
        <taxon>Anophelinae</taxon>
        <taxon>Anopheles</taxon>
    </lineage>
</organism>
<dbReference type="InterPro" id="IPR026307">
    <property type="entry name" value="TMEM132"/>
</dbReference>
<feature type="region of interest" description="Disordered" evidence="6">
    <location>
        <begin position="1299"/>
        <end position="1329"/>
    </location>
</feature>
<feature type="domain" description="Transmembrane protein TMEM132 fifth" evidence="12">
    <location>
        <begin position="539"/>
        <end position="691"/>
    </location>
</feature>